<reference evidence="1 2" key="1">
    <citation type="submission" date="2013-11" db="EMBL/GenBank/DDBJ databases">
        <title>Genome sequencing of Stegodyphus mimosarum.</title>
        <authorList>
            <person name="Bechsgaard J."/>
        </authorList>
    </citation>
    <scope>NUCLEOTIDE SEQUENCE [LARGE SCALE GENOMIC DNA]</scope>
</reference>
<dbReference type="GO" id="GO:0005975">
    <property type="term" value="P:carbohydrate metabolic process"/>
    <property type="evidence" value="ECO:0007669"/>
    <property type="project" value="InterPro"/>
</dbReference>
<keyword evidence="2" id="KW-1185">Reference proteome</keyword>
<dbReference type="AlphaFoldDB" id="A0A087T5G6"/>
<dbReference type="InterPro" id="IPR008928">
    <property type="entry name" value="6-hairpin_glycosidase_sf"/>
</dbReference>
<sequence>MALHTLKMMARGGIHDHIAKGFHRYSTDQFWHVPHFEKMLYDQGQLAVSYLDAYQVTKDSFYADVAQ</sequence>
<dbReference type="InterPro" id="IPR024705">
    <property type="entry name" value="Ssp411"/>
</dbReference>
<accession>A0A087T5G6</accession>
<organism evidence="1 2">
    <name type="scientific">Stegodyphus mimosarum</name>
    <name type="common">African social velvet spider</name>
    <dbReference type="NCBI Taxonomy" id="407821"/>
    <lineage>
        <taxon>Eukaryota</taxon>
        <taxon>Metazoa</taxon>
        <taxon>Ecdysozoa</taxon>
        <taxon>Arthropoda</taxon>
        <taxon>Chelicerata</taxon>
        <taxon>Arachnida</taxon>
        <taxon>Araneae</taxon>
        <taxon>Araneomorphae</taxon>
        <taxon>Entelegynae</taxon>
        <taxon>Eresoidea</taxon>
        <taxon>Eresidae</taxon>
        <taxon>Stegodyphus</taxon>
    </lineage>
</organism>
<name>A0A087T5G6_STEMI</name>
<dbReference type="PANTHER" id="PTHR42899:SF1">
    <property type="entry name" value="SPERMATOGENESIS-ASSOCIATED PROTEIN 20"/>
    <property type="match status" value="1"/>
</dbReference>
<evidence type="ECO:0000313" key="2">
    <source>
        <dbReference type="Proteomes" id="UP000054359"/>
    </source>
</evidence>
<dbReference type="EMBL" id="KK113506">
    <property type="protein sequence ID" value="KFM60355.1"/>
    <property type="molecule type" value="Genomic_DNA"/>
</dbReference>
<dbReference type="Proteomes" id="UP000054359">
    <property type="component" value="Unassembled WGS sequence"/>
</dbReference>
<proteinExistence type="predicted"/>
<dbReference type="PANTHER" id="PTHR42899">
    <property type="entry name" value="SPERMATOGENESIS-ASSOCIATED PROTEIN 20"/>
    <property type="match status" value="1"/>
</dbReference>
<dbReference type="OrthoDB" id="1923667at2759"/>
<evidence type="ECO:0000313" key="1">
    <source>
        <dbReference type="EMBL" id="KFM60355.1"/>
    </source>
</evidence>
<dbReference type="STRING" id="407821.A0A087T5G6"/>
<protein>
    <submittedName>
        <fullName evidence="1">Spermatogenesis-associated protein 20</fullName>
    </submittedName>
</protein>
<gene>
    <name evidence="1" type="ORF">X975_08229</name>
</gene>
<dbReference type="SUPFAM" id="SSF48208">
    <property type="entry name" value="Six-hairpin glycosidases"/>
    <property type="match status" value="1"/>
</dbReference>
<feature type="non-terminal residue" evidence="1">
    <location>
        <position position="67"/>
    </location>
</feature>